<proteinExistence type="predicted"/>
<accession>A0ABU8KDZ8</accession>
<evidence type="ECO:0000313" key="2">
    <source>
        <dbReference type="Proteomes" id="UP001366503"/>
    </source>
</evidence>
<protein>
    <submittedName>
        <fullName evidence="1">Uncharacterized protein</fullName>
    </submittedName>
</protein>
<gene>
    <name evidence="1" type="ORF">O7A05_16590</name>
</gene>
<keyword evidence="2" id="KW-1185">Reference proteome</keyword>
<organism evidence="1 2">
    <name type="scientific">Mesorhizobium argentiipisi</name>
    <dbReference type="NCBI Taxonomy" id="3015175"/>
    <lineage>
        <taxon>Bacteria</taxon>
        <taxon>Pseudomonadati</taxon>
        <taxon>Pseudomonadota</taxon>
        <taxon>Alphaproteobacteria</taxon>
        <taxon>Hyphomicrobiales</taxon>
        <taxon>Phyllobacteriaceae</taxon>
        <taxon>Mesorhizobium</taxon>
    </lineage>
</organism>
<dbReference type="RefSeq" id="WP_337094126.1">
    <property type="nucleotide sequence ID" value="NZ_JAPYKO010000011.1"/>
</dbReference>
<sequence>MLSKLVKRRAQWVGQQGSGVMEFAVCYDHSGFDLVRSVFLDATAFFALMVPWAIARLVEISREDGAARLQAA</sequence>
<evidence type="ECO:0000313" key="1">
    <source>
        <dbReference type="EMBL" id="MEI9403772.1"/>
    </source>
</evidence>
<name>A0ABU8KDZ8_9HYPH</name>
<reference evidence="1 2" key="1">
    <citation type="submission" date="2022-12" db="EMBL/GenBank/DDBJ databases">
        <authorList>
            <person name="Muema E."/>
        </authorList>
    </citation>
    <scope>NUCLEOTIDE SEQUENCE [LARGE SCALE GENOMIC DNA]</scope>
    <source>
        <strain evidence="2">1330</strain>
    </source>
</reference>
<dbReference type="Proteomes" id="UP001366503">
    <property type="component" value="Unassembled WGS sequence"/>
</dbReference>
<dbReference type="EMBL" id="JAPYKO010000011">
    <property type="protein sequence ID" value="MEI9403772.1"/>
    <property type="molecule type" value="Genomic_DNA"/>
</dbReference>
<comment type="caution">
    <text evidence="1">The sequence shown here is derived from an EMBL/GenBank/DDBJ whole genome shotgun (WGS) entry which is preliminary data.</text>
</comment>